<dbReference type="SMART" id="SM01041">
    <property type="entry name" value="BRO1"/>
    <property type="match status" value="1"/>
</dbReference>
<gene>
    <name evidence="4" type="primary">RIM20</name>
    <name evidence="4" type="ORF">Q8F55_007209</name>
</gene>
<evidence type="ECO:0000259" key="3">
    <source>
        <dbReference type="PROSITE" id="PS51180"/>
    </source>
</evidence>
<keyword evidence="5" id="KW-1185">Reference proteome</keyword>
<dbReference type="PROSITE" id="PS51180">
    <property type="entry name" value="BRO1"/>
    <property type="match status" value="1"/>
</dbReference>
<feature type="domain" description="BRO1" evidence="3">
    <location>
        <begin position="4"/>
        <end position="416"/>
    </location>
</feature>
<feature type="compositionally biased region" description="Pro residues" evidence="2">
    <location>
        <begin position="791"/>
        <end position="800"/>
    </location>
</feature>
<evidence type="ECO:0000256" key="1">
    <source>
        <dbReference type="ARBA" id="ARBA00038154"/>
    </source>
</evidence>
<name>A0ABR3PZ41_9TREE</name>
<dbReference type="InterPro" id="IPR038499">
    <property type="entry name" value="BRO1_sf"/>
</dbReference>
<comment type="similarity">
    <text evidence="1">Belongs to the palA/RIM20 family.</text>
</comment>
<dbReference type="Pfam" id="PF13949">
    <property type="entry name" value="ALIX_LYPXL_bnd"/>
    <property type="match status" value="1"/>
</dbReference>
<proteinExistence type="inferred from homology"/>
<organism evidence="4 5">
    <name type="scientific">Vanrija albida</name>
    <dbReference type="NCBI Taxonomy" id="181172"/>
    <lineage>
        <taxon>Eukaryota</taxon>
        <taxon>Fungi</taxon>
        <taxon>Dikarya</taxon>
        <taxon>Basidiomycota</taxon>
        <taxon>Agaricomycotina</taxon>
        <taxon>Tremellomycetes</taxon>
        <taxon>Trichosporonales</taxon>
        <taxon>Trichosporonaceae</taxon>
        <taxon>Vanrija</taxon>
    </lineage>
</organism>
<dbReference type="Gene3D" id="1.25.40.280">
    <property type="entry name" value="alix/aip1 like domains"/>
    <property type="match status" value="1"/>
</dbReference>
<dbReference type="Gene3D" id="1.20.140.50">
    <property type="entry name" value="alix/aip1 like domains"/>
    <property type="match status" value="1"/>
</dbReference>
<dbReference type="CDD" id="cd09241">
    <property type="entry name" value="BRO1_ScRim20-like"/>
    <property type="match status" value="1"/>
</dbReference>
<evidence type="ECO:0000313" key="4">
    <source>
        <dbReference type="EMBL" id="KAL1407775.1"/>
    </source>
</evidence>
<sequence>MASNFLAVPGKTAHSVPNFSQQLLQYISQHFRDAHPEAFKQDVQSLVNMRRDYVEPKAETHPEIVKGLMRYHAQLAFIVTKFPSDMGIAFSYNLPFPPPYSITPDTPISLPSITFERASVLFNIAAVYASLATQERRAEIEGIKRALGYLSSSAGVLNYLITNVLPTLKSEVSSPQAAGYDMTESFLTTIREFVLAEAQECFWQQAKLQGSYKNTIIAKLSMKVSDYYKSSLAASTGLDIPSQSYFPDAWINHIAIKQLHFEAAAQFRMSQEDLDKGRYGDEIARLRVAEGLAKKGLAVGQRGIADSVLSELKNLQAAVKSGLERAVRENDLVYMSPIPPASQLAPIAGISMVKVQTPTEIAEPITWLMGSSSGMVPLFSALVPYGVHLALSIYDDRKDTLIRDLDSKREELDGLAASTMQSLNLPGSLQALEKPVGLPPSLLKKAEEVDAAGGADKIRGLLMDVNRLAKSNAKLLSEAMDILDQEAHETEQLIERQPQLAETRPPSHIANQHLIGMAGQYDATIKQAASSDATVRGKWEEWRNMIEILSGGEDIIADHVPSTTSTGAGFTPLPSSVRPLRASVEELDDRIANRAALVTEARHIAEHDDVRADVLQEASRLAAGGTGDVRPEAFEGIFEKAISKYDKIRDDMDGEPATQDQLLEQIRTQNEAFLAERKTDPRVKEREQRLQDMDMAYWKWREIVDNIDQGIKFYTSLGDMLHQFKDQCSQFLNSRRVDIGQLSSQLQNVTFTEPPAPSPPLAQQTYSPPPPQHYSNPTSPFAAPQTLPLATPSPPAPAPAPSFSLPHPNSSAWQTSDAFLPPPPPPPILRSGGIQVQPRVAPAPPAPAVDSPRRVTRSSARQAPIGDPDRNPYKKGSRGGGEGVI</sequence>
<dbReference type="PANTHER" id="PTHR23030">
    <property type="entry name" value="PCD6 INTERACTING PROTEIN-RELATED"/>
    <property type="match status" value="1"/>
</dbReference>
<dbReference type="Proteomes" id="UP001565368">
    <property type="component" value="Unassembled WGS sequence"/>
</dbReference>
<dbReference type="GeneID" id="95988252"/>
<evidence type="ECO:0000256" key="2">
    <source>
        <dbReference type="SAM" id="MobiDB-lite"/>
    </source>
</evidence>
<feature type="compositionally biased region" description="Polar residues" evidence="2">
    <location>
        <begin position="807"/>
        <end position="817"/>
    </location>
</feature>
<dbReference type="Pfam" id="PF03097">
    <property type="entry name" value="BRO1"/>
    <property type="match status" value="1"/>
</dbReference>
<dbReference type="InterPro" id="IPR025304">
    <property type="entry name" value="ALIX_V_dom"/>
</dbReference>
<protein>
    <submittedName>
        <fullName evidence="4">PH-response regulator protein palA/rim20</fullName>
    </submittedName>
</protein>
<feature type="region of interest" description="Disordered" evidence="2">
    <location>
        <begin position="750"/>
        <end position="885"/>
    </location>
</feature>
<feature type="compositionally biased region" description="Low complexity" evidence="2">
    <location>
        <begin position="780"/>
        <end position="790"/>
    </location>
</feature>
<accession>A0ABR3PZ41</accession>
<dbReference type="PANTHER" id="PTHR23030:SF39">
    <property type="entry name" value="PROGRAMMED CELL DEATH 6-INTERACTING PROTEIN"/>
    <property type="match status" value="1"/>
</dbReference>
<comment type="caution">
    <text evidence="4">The sequence shown here is derived from an EMBL/GenBank/DDBJ whole genome shotgun (WGS) entry which is preliminary data.</text>
</comment>
<dbReference type="InterPro" id="IPR004328">
    <property type="entry name" value="BRO1_dom"/>
</dbReference>
<dbReference type="RefSeq" id="XP_069207719.1">
    <property type="nucleotide sequence ID" value="XM_069355648.1"/>
</dbReference>
<evidence type="ECO:0000313" key="5">
    <source>
        <dbReference type="Proteomes" id="UP001565368"/>
    </source>
</evidence>
<dbReference type="Gene3D" id="1.20.120.560">
    <property type="entry name" value="alix/aip1 in complex with the ypdl late domain"/>
    <property type="match status" value="1"/>
</dbReference>
<dbReference type="EMBL" id="JBBXJM010000005">
    <property type="protein sequence ID" value="KAL1407775.1"/>
    <property type="molecule type" value="Genomic_DNA"/>
</dbReference>
<reference evidence="4 5" key="1">
    <citation type="submission" date="2023-08" db="EMBL/GenBank/DDBJ databases">
        <title>Annotated Genome Sequence of Vanrija albida AlHP1.</title>
        <authorList>
            <person name="Herzog R."/>
        </authorList>
    </citation>
    <scope>NUCLEOTIDE SEQUENCE [LARGE SCALE GENOMIC DNA]</scope>
    <source>
        <strain evidence="4 5">AlHP1</strain>
    </source>
</reference>